<evidence type="ECO:0000256" key="2">
    <source>
        <dbReference type="ARBA" id="ARBA00012483"/>
    </source>
</evidence>
<dbReference type="GO" id="GO:0043161">
    <property type="term" value="P:proteasome-mediated ubiquitin-dependent protein catabolic process"/>
    <property type="evidence" value="ECO:0007669"/>
    <property type="project" value="TreeGrafter"/>
</dbReference>
<evidence type="ECO:0000256" key="8">
    <source>
        <dbReference type="PROSITE-ProRule" id="PRU00504"/>
    </source>
</evidence>
<feature type="repeat" description="NHL" evidence="8">
    <location>
        <begin position="170"/>
        <end position="213"/>
    </location>
</feature>
<dbReference type="SUPFAM" id="SSF101898">
    <property type="entry name" value="NHL repeat"/>
    <property type="match status" value="1"/>
</dbReference>
<keyword evidence="6" id="KW-0862">Zinc</keyword>
<comment type="catalytic activity">
    <reaction evidence="1">
        <text>S-ubiquitinyl-[E2 ubiquitin-conjugating enzyme]-L-cysteine + [acceptor protein]-L-lysine = [E2 ubiquitin-conjugating enzyme]-L-cysteine + N(6)-ubiquitinyl-[acceptor protein]-L-lysine.</text>
        <dbReference type="EC" id="2.3.2.27"/>
    </reaction>
</comment>
<organism evidence="10 11">
    <name type="scientific">Pleurodeles waltl</name>
    <name type="common">Iberian ribbed newt</name>
    <dbReference type="NCBI Taxonomy" id="8319"/>
    <lineage>
        <taxon>Eukaryota</taxon>
        <taxon>Metazoa</taxon>
        <taxon>Chordata</taxon>
        <taxon>Craniata</taxon>
        <taxon>Vertebrata</taxon>
        <taxon>Euteleostomi</taxon>
        <taxon>Amphibia</taxon>
        <taxon>Batrachia</taxon>
        <taxon>Caudata</taxon>
        <taxon>Salamandroidea</taxon>
        <taxon>Salamandridae</taxon>
        <taxon>Pleurodelinae</taxon>
        <taxon>Pleurodeles</taxon>
    </lineage>
</organism>
<dbReference type="PANTHER" id="PTHR24104:SF47">
    <property type="entry name" value="E3 UBIQUITIN-PROTEIN LIGASE NHLRC1"/>
    <property type="match status" value="1"/>
</dbReference>
<dbReference type="InterPro" id="IPR017907">
    <property type="entry name" value="Znf_RING_CS"/>
</dbReference>
<evidence type="ECO:0000256" key="4">
    <source>
        <dbReference type="ARBA" id="ARBA00022737"/>
    </source>
</evidence>
<dbReference type="PROSITE" id="PS00518">
    <property type="entry name" value="ZF_RING_1"/>
    <property type="match status" value="1"/>
</dbReference>
<dbReference type="GO" id="GO:0005634">
    <property type="term" value="C:nucleus"/>
    <property type="evidence" value="ECO:0007669"/>
    <property type="project" value="TreeGrafter"/>
</dbReference>
<gene>
    <name evidence="10" type="ORF">NDU88_004817</name>
</gene>
<keyword evidence="3" id="KW-0479">Metal-binding</keyword>
<name>A0AAV7VLD9_PLEWA</name>
<keyword evidence="4" id="KW-0677">Repeat</keyword>
<dbReference type="AlphaFoldDB" id="A0AAV7VLD9"/>
<dbReference type="GO" id="GO:0000209">
    <property type="term" value="P:protein polyubiquitination"/>
    <property type="evidence" value="ECO:0007669"/>
    <property type="project" value="TreeGrafter"/>
</dbReference>
<evidence type="ECO:0000256" key="3">
    <source>
        <dbReference type="ARBA" id="ARBA00022723"/>
    </source>
</evidence>
<proteinExistence type="predicted"/>
<protein>
    <recommendedName>
        <fullName evidence="2">RING-type E3 ubiquitin transferase</fullName>
        <ecNumber evidence="2">2.3.2.27</ecNumber>
    </recommendedName>
</protein>
<dbReference type="InterPro" id="IPR001841">
    <property type="entry name" value="Znf_RING"/>
</dbReference>
<reference evidence="10" key="1">
    <citation type="journal article" date="2022" name="bioRxiv">
        <title>Sequencing and chromosome-scale assembly of the giantPleurodeles waltlgenome.</title>
        <authorList>
            <person name="Brown T."/>
            <person name="Elewa A."/>
            <person name="Iarovenko S."/>
            <person name="Subramanian E."/>
            <person name="Araus A.J."/>
            <person name="Petzold A."/>
            <person name="Susuki M."/>
            <person name="Suzuki K.-i.T."/>
            <person name="Hayashi T."/>
            <person name="Toyoda A."/>
            <person name="Oliveira C."/>
            <person name="Osipova E."/>
            <person name="Leigh N.D."/>
            <person name="Simon A."/>
            <person name="Yun M.H."/>
        </authorList>
    </citation>
    <scope>NUCLEOTIDE SEQUENCE</scope>
    <source>
        <strain evidence="10">20211129_DDA</strain>
        <tissue evidence="10">Liver</tissue>
    </source>
</reference>
<dbReference type="Proteomes" id="UP001066276">
    <property type="component" value="Chromosome 2_1"/>
</dbReference>
<evidence type="ECO:0000313" key="10">
    <source>
        <dbReference type="EMBL" id="KAJ1201000.1"/>
    </source>
</evidence>
<dbReference type="SUPFAM" id="SSF57850">
    <property type="entry name" value="RING/U-box"/>
    <property type="match status" value="1"/>
</dbReference>
<dbReference type="FunFam" id="2.120.10.30:FF:000142">
    <property type="entry name" value="NHL repeat containing E3 ubiquitin protein ligase 1"/>
    <property type="match status" value="1"/>
</dbReference>
<evidence type="ECO:0000259" key="9">
    <source>
        <dbReference type="PROSITE" id="PS50089"/>
    </source>
</evidence>
<evidence type="ECO:0000256" key="7">
    <source>
        <dbReference type="PROSITE-ProRule" id="PRU00175"/>
    </source>
</evidence>
<dbReference type="CDD" id="cd14961">
    <property type="entry name" value="NHL_TRIM32_like"/>
    <property type="match status" value="1"/>
</dbReference>
<feature type="domain" description="RING-type" evidence="9">
    <location>
        <begin position="28"/>
        <end position="74"/>
    </location>
</feature>
<dbReference type="Gene3D" id="3.30.40.10">
    <property type="entry name" value="Zinc/RING finger domain, C3HC4 (zinc finger)"/>
    <property type="match status" value="1"/>
</dbReference>
<evidence type="ECO:0000256" key="1">
    <source>
        <dbReference type="ARBA" id="ARBA00000900"/>
    </source>
</evidence>
<dbReference type="Pfam" id="PF14634">
    <property type="entry name" value="zf-RING_5"/>
    <property type="match status" value="1"/>
</dbReference>
<dbReference type="EC" id="2.3.2.27" evidence="2"/>
<dbReference type="Gene3D" id="2.120.10.30">
    <property type="entry name" value="TolB, C-terminal domain"/>
    <property type="match status" value="2"/>
</dbReference>
<evidence type="ECO:0000313" key="11">
    <source>
        <dbReference type="Proteomes" id="UP001066276"/>
    </source>
</evidence>
<keyword evidence="11" id="KW-1185">Reference proteome</keyword>
<dbReference type="GO" id="GO:0008270">
    <property type="term" value="F:zinc ion binding"/>
    <property type="evidence" value="ECO:0007669"/>
    <property type="project" value="UniProtKB-KW"/>
</dbReference>
<dbReference type="PANTHER" id="PTHR24104">
    <property type="entry name" value="E3 UBIQUITIN-PROTEIN LIGASE NHLRC1-RELATED"/>
    <property type="match status" value="1"/>
</dbReference>
<accession>A0AAV7VLD9</accession>
<keyword evidence="5 7" id="KW-0863">Zinc-finger</keyword>
<comment type="caution">
    <text evidence="10">The sequence shown here is derived from an EMBL/GenBank/DDBJ whole genome shotgun (WGS) entry which is preliminary data.</text>
</comment>
<dbReference type="CDD" id="cd16516">
    <property type="entry name" value="RING-HC_malin"/>
    <property type="match status" value="1"/>
</dbReference>
<dbReference type="InterPro" id="IPR011042">
    <property type="entry name" value="6-blade_b-propeller_TolB-like"/>
</dbReference>
<dbReference type="PROSITE" id="PS51125">
    <property type="entry name" value="NHL"/>
    <property type="match status" value="1"/>
</dbReference>
<dbReference type="InterPro" id="IPR013083">
    <property type="entry name" value="Znf_RING/FYVE/PHD"/>
</dbReference>
<dbReference type="InterPro" id="IPR050952">
    <property type="entry name" value="TRIM-NHL_E3_ligases"/>
</dbReference>
<sequence length="402" mass="43288">MAVSASPSKQIRTMKDLLYETEIHLLECKVCFEKFSQQQEHRPRNLPCGHIICQECVCSLALPRNPRLECPFCRKACRASETSDCLPVLHLIEILSSVVTDPFPSAAGDAVGGHVESLAPAGCTLNLAFGGWGKLINPTGLAVCQNSGCVVVAHDGKKRINVLSSTGTCIQQFGVKGEFSCDVKYALDVAVTLDGYIVVTDAGDRSVKVFDFNGRSKLVIKESFCLPWGVDINSQNEMLVTDSDAGALCLVVADFRKGTLKKNLKIFTNLCHPRGVAVCPSNGAIVVIEHLKAAGRNATTTRIKIFSSALKLIGQVDSFGFGLLLSSELHATAVAFDRQANILVADAHNRVVFGLGKLEEFPSFRPIVTHGLSYPVALTCTADNSLLVLDSGDHSVKISSRR</sequence>
<dbReference type="GO" id="GO:0061630">
    <property type="term" value="F:ubiquitin protein ligase activity"/>
    <property type="evidence" value="ECO:0007669"/>
    <property type="project" value="UniProtKB-EC"/>
</dbReference>
<dbReference type="InterPro" id="IPR001258">
    <property type="entry name" value="NHL_repeat"/>
</dbReference>
<dbReference type="FunFam" id="3.30.40.10:FF:000372">
    <property type="entry name" value="E3 ubiquitin-protein ligase NHLRC1"/>
    <property type="match status" value="1"/>
</dbReference>
<evidence type="ECO:0000256" key="5">
    <source>
        <dbReference type="ARBA" id="ARBA00022771"/>
    </source>
</evidence>
<evidence type="ECO:0000256" key="6">
    <source>
        <dbReference type="ARBA" id="ARBA00022833"/>
    </source>
</evidence>
<dbReference type="PROSITE" id="PS50089">
    <property type="entry name" value="ZF_RING_2"/>
    <property type="match status" value="1"/>
</dbReference>
<dbReference type="EMBL" id="JANPWB010000003">
    <property type="protein sequence ID" value="KAJ1201000.1"/>
    <property type="molecule type" value="Genomic_DNA"/>
</dbReference>
<dbReference type="SMART" id="SM00184">
    <property type="entry name" value="RING"/>
    <property type="match status" value="1"/>
</dbReference>